<evidence type="ECO:0000256" key="1">
    <source>
        <dbReference type="SAM" id="Phobius"/>
    </source>
</evidence>
<protein>
    <submittedName>
        <fullName evidence="2">Uncharacterized protein</fullName>
    </submittedName>
</protein>
<dbReference type="EMBL" id="RIBP01000004">
    <property type="protein sequence ID" value="TRZ38414.1"/>
    <property type="molecule type" value="Genomic_DNA"/>
</dbReference>
<gene>
    <name evidence="2" type="ORF">CEQ21_23780</name>
</gene>
<evidence type="ECO:0000313" key="2">
    <source>
        <dbReference type="EMBL" id="TRZ38414.1"/>
    </source>
</evidence>
<evidence type="ECO:0000313" key="3">
    <source>
        <dbReference type="Proteomes" id="UP000319837"/>
    </source>
</evidence>
<keyword evidence="1" id="KW-0812">Transmembrane</keyword>
<organism evidence="2 3">
    <name type="scientific">Niallia circulans</name>
    <name type="common">Bacillus circulans</name>
    <dbReference type="NCBI Taxonomy" id="1397"/>
    <lineage>
        <taxon>Bacteria</taxon>
        <taxon>Bacillati</taxon>
        <taxon>Bacillota</taxon>
        <taxon>Bacilli</taxon>
        <taxon>Bacillales</taxon>
        <taxon>Bacillaceae</taxon>
        <taxon>Niallia</taxon>
    </lineage>
</organism>
<sequence length="90" mass="10829">MLSIIVEQLLLSFFLIYLIIIWEGGWGSLYLREKVEIIKDIQKLINIKNKINKKILRCTLIGLEEDFNYFRDRNEELDNQIMRLINKIKS</sequence>
<comment type="caution">
    <text evidence="2">The sequence shown here is derived from an EMBL/GenBank/DDBJ whole genome shotgun (WGS) entry which is preliminary data.</text>
</comment>
<dbReference type="Proteomes" id="UP000319837">
    <property type="component" value="Unassembled WGS sequence"/>
</dbReference>
<reference evidence="3" key="1">
    <citation type="submission" date="2018-10" db="EMBL/GenBank/DDBJ databases">
        <title>FDA dAtabase for Regulatory Grade micrObial Sequences (FDA-ARGOS): Supporting development and validation of Infectious Disease Dx tests.</title>
        <authorList>
            <person name="Minogue T."/>
            <person name="Wolcott M."/>
            <person name="Wasieloski L."/>
            <person name="Aguilar W."/>
            <person name="Moore D."/>
            <person name="Tallon L."/>
            <person name="Sadzewicz L."/>
            <person name="Sengamalay N."/>
            <person name="Ott S."/>
            <person name="Godinez A."/>
            <person name="Nagaraj S."/>
            <person name="Vavikolanu K."/>
            <person name="Vyas G."/>
            <person name="Nadendla S."/>
            <person name="George J."/>
            <person name="Sichtig H."/>
        </authorList>
    </citation>
    <scope>NUCLEOTIDE SEQUENCE [LARGE SCALE GENOMIC DNA]</scope>
    <source>
        <strain evidence="3">FDAARGOS_343</strain>
    </source>
</reference>
<feature type="transmembrane region" description="Helical" evidence="1">
    <location>
        <begin position="12"/>
        <end position="31"/>
    </location>
</feature>
<proteinExistence type="predicted"/>
<name>A0A553SN41_NIACI</name>
<dbReference type="AlphaFoldDB" id="A0A553SN41"/>
<accession>A0A553SN41</accession>
<keyword evidence="1" id="KW-0472">Membrane</keyword>
<keyword evidence="1" id="KW-1133">Transmembrane helix</keyword>